<name>A0A4R4RYF7_9ACTN</name>
<accession>A0A4R4RYF7</accession>
<comment type="caution">
    <text evidence="1">The sequence shown here is derived from an EMBL/GenBank/DDBJ whole genome shotgun (WGS) entry which is preliminary data.</text>
</comment>
<proteinExistence type="predicted"/>
<dbReference type="AlphaFoldDB" id="A0A4R4RYF7"/>
<protein>
    <recommendedName>
        <fullName evidence="3">Sulfotransferase family protein</fullName>
    </recommendedName>
</protein>
<keyword evidence="2" id="KW-1185">Reference proteome</keyword>
<dbReference type="InterPro" id="IPR027417">
    <property type="entry name" value="P-loop_NTPase"/>
</dbReference>
<dbReference type="SUPFAM" id="SSF52540">
    <property type="entry name" value="P-loop containing nucleoside triphosphate hydrolases"/>
    <property type="match status" value="1"/>
</dbReference>
<gene>
    <name evidence="1" type="ORF">E1212_03035</name>
</gene>
<dbReference type="Proteomes" id="UP000295621">
    <property type="component" value="Unassembled WGS sequence"/>
</dbReference>
<sequence length="171" mass="19615">MTFVRSCRHIDNYTAGHESLAPAVGAERFAYPQNHIEADNRLSWFLGELRSRFADALFVHLRRDPAEVADSFVRRWDNGHRANIVKAFSEAIVPHRREPPVEDRPALARFYVDTVRTNIDAFMATVPYSMTIDLEQAKEQLPDFWYRLGAEGDLDAATAEFEQRYNASVPT</sequence>
<evidence type="ECO:0008006" key="3">
    <source>
        <dbReference type="Google" id="ProtNLM"/>
    </source>
</evidence>
<dbReference type="EMBL" id="SMKL01000004">
    <property type="protein sequence ID" value="TDC54429.1"/>
    <property type="molecule type" value="Genomic_DNA"/>
</dbReference>
<reference evidence="1 2" key="1">
    <citation type="submission" date="2019-02" db="EMBL/GenBank/DDBJ databases">
        <title>Draft genome sequences of novel Actinobacteria.</title>
        <authorList>
            <person name="Sahin N."/>
            <person name="Ay H."/>
            <person name="Saygin H."/>
        </authorList>
    </citation>
    <scope>NUCLEOTIDE SEQUENCE [LARGE SCALE GENOMIC DNA]</scope>
    <source>
        <strain evidence="1 2">KC603</strain>
    </source>
</reference>
<dbReference type="OrthoDB" id="1429303at2"/>
<dbReference type="Gene3D" id="3.40.50.300">
    <property type="entry name" value="P-loop containing nucleotide triphosphate hydrolases"/>
    <property type="match status" value="1"/>
</dbReference>
<dbReference type="RefSeq" id="WP_131978913.1">
    <property type="nucleotide sequence ID" value="NZ_SMKL01000004.1"/>
</dbReference>
<evidence type="ECO:0000313" key="1">
    <source>
        <dbReference type="EMBL" id="TDC54429.1"/>
    </source>
</evidence>
<organism evidence="1 2">
    <name type="scientific">Jiangella ureilytica</name>
    <dbReference type="NCBI Taxonomy" id="2530374"/>
    <lineage>
        <taxon>Bacteria</taxon>
        <taxon>Bacillati</taxon>
        <taxon>Actinomycetota</taxon>
        <taxon>Actinomycetes</taxon>
        <taxon>Jiangellales</taxon>
        <taxon>Jiangellaceae</taxon>
        <taxon>Jiangella</taxon>
    </lineage>
</organism>
<evidence type="ECO:0000313" key="2">
    <source>
        <dbReference type="Proteomes" id="UP000295621"/>
    </source>
</evidence>